<comment type="caution">
    <text evidence="3">The sequence shown here is derived from an EMBL/GenBank/DDBJ whole genome shotgun (WGS) entry which is preliminary data.</text>
</comment>
<reference evidence="4" key="1">
    <citation type="journal article" date="2019" name="Int. J. Syst. Evol. Microbiol.">
        <title>The Global Catalogue of Microorganisms (GCM) 10K type strain sequencing project: providing services to taxonomists for standard genome sequencing and annotation.</title>
        <authorList>
            <consortium name="The Broad Institute Genomics Platform"/>
            <consortium name="The Broad Institute Genome Sequencing Center for Infectious Disease"/>
            <person name="Wu L."/>
            <person name="Ma J."/>
        </authorList>
    </citation>
    <scope>NUCLEOTIDE SEQUENCE [LARGE SCALE GENOMIC DNA]</scope>
    <source>
        <strain evidence="4">KCTC 42423</strain>
    </source>
</reference>
<evidence type="ECO:0000256" key="1">
    <source>
        <dbReference type="SAM" id="Coils"/>
    </source>
</evidence>
<keyword evidence="2" id="KW-0812">Transmembrane</keyword>
<feature type="transmembrane region" description="Helical" evidence="2">
    <location>
        <begin position="44"/>
        <end position="66"/>
    </location>
</feature>
<evidence type="ECO:0000313" key="3">
    <source>
        <dbReference type="EMBL" id="MFD2591000.1"/>
    </source>
</evidence>
<feature type="coiled-coil region" evidence="1">
    <location>
        <begin position="77"/>
        <end position="104"/>
    </location>
</feature>
<gene>
    <name evidence="3" type="ORF">ACFSTE_09170</name>
</gene>
<organism evidence="3 4">
    <name type="scientific">Aquimarina hainanensis</name>
    <dbReference type="NCBI Taxonomy" id="1578017"/>
    <lineage>
        <taxon>Bacteria</taxon>
        <taxon>Pseudomonadati</taxon>
        <taxon>Bacteroidota</taxon>
        <taxon>Flavobacteriia</taxon>
        <taxon>Flavobacteriales</taxon>
        <taxon>Flavobacteriaceae</taxon>
        <taxon>Aquimarina</taxon>
    </lineage>
</organism>
<sequence>MPFITDEELLNLQVQIDEAKEEKRATNFIHTKAIRDEKDKTKKFKIATIILGIIALLGIAGTIYFLNFNTPENAISKLKHENTVADLNDKIAELEENVKTLSLSPKENEEAASETAGSLEGALVYAVQIGAFVDKDLSLYSEGFANFREIRSGDYNKYALGNFESLEEAKQFRRELLKLGFRDAFIASYQDNQRVKIEEAY</sequence>
<keyword evidence="4" id="KW-1185">Reference proteome</keyword>
<keyword evidence="2" id="KW-1133">Transmembrane helix</keyword>
<keyword evidence="1" id="KW-0175">Coiled coil</keyword>
<accession>A0ABW5N961</accession>
<dbReference type="Proteomes" id="UP001597459">
    <property type="component" value="Unassembled WGS sequence"/>
</dbReference>
<name>A0ABW5N961_9FLAO</name>
<dbReference type="RefSeq" id="WP_176027340.1">
    <property type="nucleotide sequence ID" value="NZ_JBHSJV010000001.1"/>
</dbReference>
<evidence type="ECO:0000313" key="4">
    <source>
        <dbReference type="Proteomes" id="UP001597459"/>
    </source>
</evidence>
<keyword evidence="2" id="KW-0472">Membrane</keyword>
<dbReference type="EMBL" id="JBHULX010000013">
    <property type="protein sequence ID" value="MFD2591000.1"/>
    <property type="molecule type" value="Genomic_DNA"/>
</dbReference>
<protein>
    <submittedName>
        <fullName evidence="3">SPOR domain-containing protein</fullName>
    </submittedName>
</protein>
<proteinExistence type="predicted"/>
<evidence type="ECO:0000256" key="2">
    <source>
        <dbReference type="SAM" id="Phobius"/>
    </source>
</evidence>